<keyword evidence="2" id="KW-1185">Reference proteome</keyword>
<protein>
    <submittedName>
        <fullName evidence="1">Uncharacterized protein</fullName>
    </submittedName>
</protein>
<dbReference type="EMBL" id="CP115174">
    <property type="protein sequence ID" value="WBO21929.1"/>
    <property type="molecule type" value="Genomic_DNA"/>
</dbReference>
<organism evidence="1 2">
    <name type="scientific">Sphingomonas abietis</name>
    <dbReference type="NCBI Taxonomy" id="3012344"/>
    <lineage>
        <taxon>Bacteria</taxon>
        <taxon>Pseudomonadati</taxon>
        <taxon>Pseudomonadota</taxon>
        <taxon>Alphaproteobacteria</taxon>
        <taxon>Sphingomonadales</taxon>
        <taxon>Sphingomonadaceae</taxon>
        <taxon>Sphingomonas</taxon>
    </lineage>
</organism>
<name>A0ABY7NPS2_9SPHN</name>
<accession>A0ABY7NPS2</accession>
<reference evidence="1 2" key="1">
    <citation type="submission" date="2022-12" db="EMBL/GenBank/DDBJ databases">
        <title>Sphingomonas abieness sp. nov., an endophytic bacterium isolated from Abies koreana.</title>
        <authorList>
            <person name="Jiang L."/>
            <person name="Lee J."/>
        </authorList>
    </citation>
    <scope>NUCLEOTIDE SEQUENCE [LARGE SCALE GENOMIC DNA]</scope>
    <source>
        <strain evidence="2">PAMB 00755</strain>
    </source>
</reference>
<sequence length="63" mass="6359">MVVMTTCQATNGQPRPCPVPISAGALPHLPGIANLPPVPPSTAALFGLTAPRAAYALPADVEK</sequence>
<proteinExistence type="predicted"/>
<evidence type="ECO:0000313" key="1">
    <source>
        <dbReference type="EMBL" id="WBO21929.1"/>
    </source>
</evidence>
<dbReference type="RefSeq" id="WP_270076577.1">
    <property type="nucleotide sequence ID" value="NZ_CP115174.1"/>
</dbReference>
<dbReference type="Proteomes" id="UP001210865">
    <property type="component" value="Chromosome"/>
</dbReference>
<evidence type="ECO:0000313" key="2">
    <source>
        <dbReference type="Proteomes" id="UP001210865"/>
    </source>
</evidence>
<gene>
    <name evidence="1" type="ORF">PBT88_17455</name>
</gene>